<evidence type="ECO:0000313" key="3">
    <source>
        <dbReference type="Proteomes" id="UP000532866"/>
    </source>
</evidence>
<sequence length="180" mass="21377">MRTAEKKLFASLSQAKSANNKMLKQEKNEEIRATLRFFNSNITSQLKGLSFYVKPRVRRQTKTTVGEKAKLYVGVVPKKQKPKQKRTYKRQQRHQKKPRHEFSFDDFIALPMCFVKDFLGNEYLINSALYHYDEQFAVNRANNKTIDKVELFMNARNIRHHDNTVIASRKTQNEKLRFIY</sequence>
<accession>A0A7X1BW73</accession>
<proteinExistence type="predicted"/>
<protein>
    <submittedName>
        <fullName evidence="1">Uncharacterized protein</fullName>
    </submittedName>
</protein>
<dbReference type="RefSeq" id="WP_185375205.1">
    <property type="nucleotide sequence ID" value="NZ_JAARMV010000009.1"/>
</dbReference>
<evidence type="ECO:0000313" key="4">
    <source>
        <dbReference type="Proteomes" id="UP000546244"/>
    </source>
</evidence>
<dbReference type="Proteomes" id="UP000532866">
    <property type="component" value="Unassembled WGS sequence"/>
</dbReference>
<dbReference type="EMBL" id="JAARMV010000009">
    <property type="protein sequence ID" value="MBC2373737.1"/>
    <property type="molecule type" value="Genomic_DNA"/>
</dbReference>
<evidence type="ECO:0000313" key="2">
    <source>
        <dbReference type="EMBL" id="MBC2373737.1"/>
    </source>
</evidence>
<dbReference type="Proteomes" id="UP000546244">
    <property type="component" value="Unassembled WGS sequence"/>
</dbReference>
<gene>
    <name evidence="1" type="ORF">HB759_16280</name>
    <name evidence="2" type="ORF">HBP98_17130</name>
</gene>
<dbReference type="EMBL" id="JAAROL010000011">
    <property type="protein sequence ID" value="MBC1333504.1"/>
    <property type="molecule type" value="Genomic_DNA"/>
</dbReference>
<comment type="caution">
    <text evidence="1">The sequence shown here is derived from an EMBL/GenBank/DDBJ whole genome shotgun (WGS) entry which is preliminary data.</text>
</comment>
<name>A0A7X1BW73_9LIST</name>
<organism evidence="1 3">
    <name type="scientific">Listeria booriae</name>
    <dbReference type="NCBI Taxonomy" id="1552123"/>
    <lineage>
        <taxon>Bacteria</taxon>
        <taxon>Bacillati</taxon>
        <taxon>Bacillota</taxon>
        <taxon>Bacilli</taxon>
        <taxon>Bacillales</taxon>
        <taxon>Listeriaceae</taxon>
        <taxon>Listeria</taxon>
    </lineage>
</organism>
<dbReference type="AlphaFoldDB" id="A0A7X1BW73"/>
<evidence type="ECO:0000313" key="1">
    <source>
        <dbReference type="EMBL" id="MBC1333504.1"/>
    </source>
</evidence>
<reference evidence="3 4" key="1">
    <citation type="submission" date="2020-03" db="EMBL/GenBank/DDBJ databases">
        <title>Soil Listeria distribution.</title>
        <authorList>
            <person name="Liao J."/>
            <person name="Wiedmann M."/>
        </authorList>
    </citation>
    <scope>NUCLEOTIDE SEQUENCE [LARGE SCALE GENOMIC DNA]</scope>
    <source>
        <strain evidence="1 3">FSL L7-1833</strain>
        <strain evidence="2 4">FSL L7-1850</strain>
    </source>
</reference>